<dbReference type="Gene3D" id="3.90.1200.10">
    <property type="match status" value="1"/>
</dbReference>
<dbReference type="PANTHER" id="PTHR21310:SF58">
    <property type="entry name" value="AMINOGLYCOSIDE PHOSPHOTRANSFERASE DOMAIN-CONTAINING PROTEIN"/>
    <property type="match status" value="1"/>
</dbReference>
<feature type="compositionally biased region" description="Basic and acidic residues" evidence="1">
    <location>
        <begin position="115"/>
        <end position="216"/>
    </location>
</feature>
<keyword evidence="3" id="KW-1185">Reference proteome</keyword>
<dbReference type="InterPro" id="IPR011009">
    <property type="entry name" value="Kinase-like_dom_sf"/>
</dbReference>
<comment type="caution">
    <text evidence="2">The sequence shown here is derived from an EMBL/GenBank/DDBJ whole genome shotgun (WGS) entry which is preliminary data.</text>
</comment>
<sequence length="661" mass="74901">MGSINALGDTKKREEREIDIGWERNKLYIHLAARNNPGTFHWSLYLTEEKPERGWVYHVFDPVPDRWILEMLGGDEEGDREGVKEKEEDKGDRDSGESGDSSKDSESQGEESREDGDQQRADPEGESKDRRDDQKESKKKYEDKRKREPGDTGHSSDEISDKHEQLESDRGAKETEEDRKHKRNKTDNAEKQEKNDGSHDLEDPHLSKNHGTKDNSHTFLTSSSLLAAIEIGSDIQDMREIIEETISTEWTTGRKKIAKGEKICREFLLKCVEELESVGVLSFRDGKGIVDVEREAEEFGLLSDPALNYIREQCEDGELVQSKGIVSLWKQVVIEVLQPTLSSDRATPALFTREDYKCRITQQPSPYLGEKLEANAMLLAFLGPDVPESLQELRNIIYNNETKDEEHLGLQNMFLASRSMKEAFHKNLQEDPKAPNSIDYGIFPQQLQRIPGGIIVKRGPRVSSNETSAFQHIAHNPFVSAPQPLDFVMDSKDGHSYLIMSHIPGQSFRSVYDLMNDSNLSNFTHHPRTILTEMRKIHNPHGEARICGAKGNTPCHDFRLGDSCGPFPTCDSFHQRLRANAYVPSPSSPTTNLDAPTQKCLLVHATSRSIFFTHGDLNLNNILINPPSFHTSGLVDWQCAGFYPDYWEKTKSLYSMPGDAF</sequence>
<dbReference type="PANTHER" id="PTHR21310">
    <property type="entry name" value="AMINOGLYCOSIDE PHOSPHOTRANSFERASE-RELATED-RELATED"/>
    <property type="match status" value="1"/>
</dbReference>
<feature type="region of interest" description="Disordered" evidence="1">
    <location>
        <begin position="74"/>
        <end position="217"/>
    </location>
</feature>
<dbReference type="Proteomes" id="UP000297814">
    <property type="component" value="Unassembled WGS sequence"/>
</dbReference>
<proteinExistence type="predicted"/>
<dbReference type="SUPFAM" id="SSF56112">
    <property type="entry name" value="Protein kinase-like (PK-like)"/>
    <property type="match status" value="1"/>
</dbReference>
<evidence type="ECO:0000256" key="1">
    <source>
        <dbReference type="SAM" id="MobiDB-lite"/>
    </source>
</evidence>
<reference evidence="2 3" key="1">
    <citation type="submission" date="2017-12" db="EMBL/GenBank/DDBJ databases">
        <title>Comparative genomics of Botrytis spp.</title>
        <authorList>
            <person name="Valero-Jimenez C.A."/>
            <person name="Tapia P."/>
            <person name="Veloso J."/>
            <person name="Silva-Moreno E."/>
            <person name="Staats M."/>
            <person name="Valdes J.H."/>
            <person name="Van Kan J.A.L."/>
        </authorList>
    </citation>
    <scope>NUCLEOTIDE SEQUENCE [LARGE SCALE GENOMIC DNA]</scope>
    <source>
        <strain evidence="2 3">Bh0001</strain>
    </source>
</reference>
<accession>A0A4Z1GPY0</accession>
<dbReference type="InterPro" id="IPR051678">
    <property type="entry name" value="AGP_Transferase"/>
</dbReference>
<dbReference type="AlphaFoldDB" id="A0A4Z1GPY0"/>
<evidence type="ECO:0000313" key="2">
    <source>
        <dbReference type="EMBL" id="TGO37532.1"/>
    </source>
</evidence>
<name>A0A4Z1GPY0_9HELO</name>
<evidence type="ECO:0000313" key="3">
    <source>
        <dbReference type="Proteomes" id="UP000297814"/>
    </source>
</evidence>
<gene>
    <name evidence="2" type="ORF">BHYA_0095g00300</name>
</gene>
<organism evidence="2 3">
    <name type="scientific">Botrytis hyacinthi</name>
    <dbReference type="NCBI Taxonomy" id="278943"/>
    <lineage>
        <taxon>Eukaryota</taxon>
        <taxon>Fungi</taxon>
        <taxon>Dikarya</taxon>
        <taxon>Ascomycota</taxon>
        <taxon>Pezizomycotina</taxon>
        <taxon>Leotiomycetes</taxon>
        <taxon>Helotiales</taxon>
        <taxon>Sclerotiniaceae</taxon>
        <taxon>Botrytis</taxon>
    </lineage>
</organism>
<protein>
    <submittedName>
        <fullName evidence="2">Uncharacterized protein</fullName>
    </submittedName>
</protein>
<dbReference type="EMBL" id="PQXK01000095">
    <property type="protein sequence ID" value="TGO37532.1"/>
    <property type="molecule type" value="Genomic_DNA"/>
</dbReference>
<feature type="compositionally biased region" description="Basic and acidic residues" evidence="1">
    <location>
        <begin position="80"/>
        <end position="106"/>
    </location>
</feature>